<organism evidence="1">
    <name type="scientific">Caulobacter sp. (strain K31)</name>
    <dbReference type="NCBI Taxonomy" id="366602"/>
    <lineage>
        <taxon>Bacteria</taxon>
        <taxon>Pseudomonadati</taxon>
        <taxon>Pseudomonadota</taxon>
        <taxon>Alphaproteobacteria</taxon>
        <taxon>Caulobacterales</taxon>
        <taxon>Caulobacteraceae</taxon>
        <taxon>Caulobacter</taxon>
    </lineage>
</organism>
<protein>
    <submittedName>
        <fullName evidence="1">Uncharacterized protein</fullName>
    </submittedName>
</protein>
<accession>B0T2R8</accession>
<name>B0T2R8_CAUSK</name>
<dbReference type="AlphaFoldDB" id="B0T2R8"/>
<reference evidence="1" key="1">
    <citation type="submission" date="2008-01" db="EMBL/GenBank/DDBJ databases">
        <title>Complete sequence of chromosome of Caulobacter sp. K31.</title>
        <authorList>
            <consortium name="US DOE Joint Genome Institute"/>
            <person name="Copeland A."/>
            <person name="Lucas S."/>
            <person name="Lapidus A."/>
            <person name="Barry K."/>
            <person name="Glavina del Rio T."/>
            <person name="Dalin E."/>
            <person name="Tice H."/>
            <person name="Pitluck S."/>
            <person name="Bruce D."/>
            <person name="Goodwin L."/>
            <person name="Thompson L.S."/>
            <person name="Brettin T."/>
            <person name="Detter J.C."/>
            <person name="Han C."/>
            <person name="Schmutz J."/>
            <person name="Larimer F."/>
            <person name="Land M."/>
            <person name="Hauser L."/>
            <person name="Kyrpides N."/>
            <person name="Kim E."/>
            <person name="Stephens C."/>
            <person name="Richardson P."/>
        </authorList>
    </citation>
    <scope>NUCLEOTIDE SEQUENCE [LARGE SCALE GENOMIC DNA]</scope>
    <source>
        <strain evidence="1">K31</strain>
    </source>
</reference>
<evidence type="ECO:0000313" key="1">
    <source>
        <dbReference type="EMBL" id="ABZ72319.1"/>
    </source>
</evidence>
<dbReference type="KEGG" id="cak:Caul_3192"/>
<sequence length="88" mass="9775">MSDPDLEAMAQDELSRAMTLTWRDLNKVIPWGDTFEGVSPAGRDVEVERNYLWVDQIGGDILCEVAVYGGPSRYDQGAKARGVISQRT</sequence>
<proteinExistence type="predicted"/>
<dbReference type="EMBL" id="CP000927">
    <property type="protein sequence ID" value="ABZ72319.1"/>
    <property type="molecule type" value="Genomic_DNA"/>
</dbReference>
<dbReference type="HOGENOM" id="CLU_2354297_0_0_5"/>
<dbReference type="STRING" id="366602.Caul_3192"/>
<dbReference type="eggNOG" id="ENOG5033J5M">
    <property type="taxonomic scope" value="Bacteria"/>
</dbReference>
<gene>
    <name evidence="1" type="ordered locus">Caul_3192</name>
</gene>